<evidence type="ECO:0000256" key="2">
    <source>
        <dbReference type="ARBA" id="ARBA00023125"/>
    </source>
</evidence>
<evidence type="ECO:0000256" key="1">
    <source>
        <dbReference type="ARBA" id="ARBA00023015"/>
    </source>
</evidence>
<dbReference type="InterPro" id="IPR011991">
    <property type="entry name" value="ArsR-like_HTH"/>
</dbReference>
<dbReference type="InterPro" id="IPR051011">
    <property type="entry name" value="Metal_resp_trans_reg"/>
</dbReference>
<organism evidence="5 6">
    <name type="scientific">Gluconacetobacter aggeris</name>
    <dbReference type="NCBI Taxonomy" id="1286186"/>
    <lineage>
        <taxon>Bacteria</taxon>
        <taxon>Pseudomonadati</taxon>
        <taxon>Pseudomonadota</taxon>
        <taxon>Alphaproteobacteria</taxon>
        <taxon>Acetobacterales</taxon>
        <taxon>Acetobacteraceae</taxon>
        <taxon>Gluconacetobacter</taxon>
    </lineage>
</organism>
<dbReference type="PANTHER" id="PTHR43132:SF2">
    <property type="entry name" value="ARSENICAL RESISTANCE OPERON REPRESSOR ARSR-RELATED"/>
    <property type="match status" value="1"/>
</dbReference>
<feature type="domain" description="HTH arsR-type" evidence="4">
    <location>
        <begin position="4"/>
        <end position="98"/>
    </location>
</feature>
<proteinExistence type="predicted"/>
<dbReference type="EMBL" id="JABEQD010000003">
    <property type="protein sequence ID" value="MBB2168050.1"/>
    <property type="molecule type" value="Genomic_DNA"/>
</dbReference>
<dbReference type="Gene3D" id="1.10.10.10">
    <property type="entry name" value="Winged helix-like DNA-binding domain superfamily/Winged helix DNA-binding domain"/>
    <property type="match status" value="1"/>
</dbReference>
<dbReference type="InterPro" id="IPR036390">
    <property type="entry name" value="WH_DNA-bd_sf"/>
</dbReference>
<dbReference type="InterPro" id="IPR001845">
    <property type="entry name" value="HTH_ArsR_DNA-bd_dom"/>
</dbReference>
<evidence type="ECO:0000313" key="6">
    <source>
        <dbReference type="Proteomes" id="UP000559860"/>
    </source>
</evidence>
<keyword evidence="2" id="KW-0238">DNA-binding</keyword>
<evidence type="ECO:0000259" key="4">
    <source>
        <dbReference type="PROSITE" id="PS50987"/>
    </source>
</evidence>
<reference evidence="5 6" key="1">
    <citation type="submission" date="2020-04" db="EMBL/GenBank/DDBJ databases">
        <title>Description of novel Gluconacetobacter.</title>
        <authorList>
            <person name="Sombolestani A."/>
        </authorList>
    </citation>
    <scope>NUCLEOTIDE SEQUENCE [LARGE SCALE GENOMIC DNA]</scope>
    <source>
        <strain evidence="5 6">LMG 27801</strain>
    </source>
</reference>
<dbReference type="PRINTS" id="PR00778">
    <property type="entry name" value="HTHARSR"/>
</dbReference>
<dbReference type="CDD" id="cd00090">
    <property type="entry name" value="HTH_ARSR"/>
    <property type="match status" value="1"/>
</dbReference>
<keyword evidence="6" id="KW-1185">Reference proteome</keyword>
<dbReference type="InterPro" id="IPR036388">
    <property type="entry name" value="WH-like_DNA-bd_sf"/>
</dbReference>
<keyword evidence="1" id="KW-0805">Transcription regulation</keyword>
<dbReference type="AlphaFoldDB" id="A0A7W4IS37"/>
<dbReference type="SUPFAM" id="SSF46785">
    <property type="entry name" value="Winged helix' DNA-binding domain"/>
    <property type="match status" value="1"/>
</dbReference>
<dbReference type="GO" id="GO:0003700">
    <property type="term" value="F:DNA-binding transcription factor activity"/>
    <property type="evidence" value="ECO:0007669"/>
    <property type="project" value="InterPro"/>
</dbReference>
<dbReference type="PROSITE" id="PS50987">
    <property type="entry name" value="HTH_ARSR_2"/>
    <property type="match status" value="1"/>
</dbReference>
<protein>
    <submittedName>
        <fullName evidence="5">Winged helix-turn-helix transcriptional regulator</fullName>
    </submittedName>
</protein>
<gene>
    <name evidence="5" type="ORF">HLH36_06720</name>
</gene>
<accession>A0A7W4IS37</accession>
<name>A0A7W4IS37_9PROT</name>
<evidence type="ECO:0000313" key="5">
    <source>
        <dbReference type="EMBL" id="MBB2168050.1"/>
    </source>
</evidence>
<dbReference type="RefSeq" id="WP_182985648.1">
    <property type="nucleotide sequence ID" value="NZ_JABEQD010000003.1"/>
</dbReference>
<dbReference type="NCBIfam" id="NF033788">
    <property type="entry name" value="HTH_metalloreg"/>
    <property type="match status" value="1"/>
</dbReference>
<dbReference type="PANTHER" id="PTHR43132">
    <property type="entry name" value="ARSENICAL RESISTANCE OPERON REPRESSOR ARSR-RELATED"/>
    <property type="match status" value="1"/>
</dbReference>
<comment type="caution">
    <text evidence="5">The sequence shown here is derived from an EMBL/GenBank/DDBJ whole genome shotgun (WGS) entry which is preliminary data.</text>
</comment>
<sequence length="126" mass="13728">MNLIDPEGAQRLAQLLRLLGIPRRLQILSLLLEGSFSVGEIKARTGIGQPVLSQQLGDLRRGGIIMPRRQSQMIYYSIVNESVARSVRTMLSLLEPGRAFASTVDIASPGVPRRMSAHSAHGNLPS</sequence>
<dbReference type="GO" id="GO:0003677">
    <property type="term" value="F:DNA binding"/>
    <property type="evidence" value="ECO:0007669"/>
    <property type="project" value="UniProtKB-KW"/>
</dbReference>
<dbReference type="Proteomes" id="UP000559860">
    <property type="component" value="Unassembled WGS sequence"/>
</dbReference>
<dbReference type="SMART" id="SM00418">
    <property type="entry name" value="HTH_ARSR"/>
    <property type="match status" value="1"/>
</dbReference>
<evidence type="ECO:0000256" key="3">
    <source>
        <dbReference type="ARBA" id="ARBA00023163"/>
    </source>
</evidence>
<keyword evidence="3" id="KW-0804">Transcription</keyword>
<dbReference type="Pfam" id="PF01022">
    <property type="entry name" value="HTH_5"/>
    <property type="match status" value="1"/>
</dbReference>